<protein>
    <submittedName>
        <fullName evidence="2">Pyridoxamine 5'-phosphate oxidase</fullName>
    </submittedName>
</protein>
<dbReference type="PANTHER" id="PTHR39336:SF1">
    <property type="entry name" value="PYRIDOXAMINE PHOSPHATE OXIDASE FAMILY PROTEIN (AFU_ORTHOLOGUE AFUA_6G11440)"/>
    <property type="match status" value="1"/>
</dbReference>
<feature type="domain" description="Pyridoxamine 5'-phosphate oxidase N-terminal" evidence="1">
    <location>
        <begin position="8"/>
        <end position="133"/>
    </location>
</feature>
<sequence>MGKQFTGIEPEHRAFIERQKIFFVASAPPKGRINVSPKGLSSFLVLGANDVAYLDCTGSGSETRAHLIASDDKRLTIMFCAFEGPPVILRLYGQGRSIMRGTPEYTELAPGFEDMAGARQIVRLSVDLVQTSCGMGVPLFDYREERGSLIRYWTAQGVNNLRKYWGLKNMKSIDGLPTGFAPDSMAPPS</sequence>
<evidence type="ECO:0000313" key="3">
    <source>
        <dbReference type="Proteomes" id="UP000051936"/>
    </source>
</evidence>
<dbReference type="InterPro" id="IPR012349">
    <property type="entry name" value="Split_barrel_FMN-bd"/>
</dbReference>
<dbReference type="InterPro" id="IPR011576">
    <property type="entry name" value="Pyridox_Oxase_N"/>
</dbReference>
<dbReference type="Proteomes" id="UP000051936">
    <property type="component" value="Unassembled WGS sequence"/>
</dbReference>
<dbReference type="AlphaFoldDB" id="A0A0R3E635"/>
<keyword evidence="3" id="KW-1185">Reference proteome</keyword>
<reference evidence="2 3" key="1">
    <citation type="submission" date="2015-09" db="EMBL/GenBank/DDBJ databases">
        <title>Draft Genome Sequence of Bradyrhizobium manausense Strain BR 3351T, a Novel Symbiotic Nitrogen-Fixing Alphaproteobacterium Isolated from Brazilian Amazon Rain Forest.</title>
        <authorList>
            <person name="De Araujo J.L."/>
            <person name="Zilli J.E."/>
        </authorList>
    </citation>
    <scope>NUCLEOTIDE SEQUENCE [LARGE SCALE GENOMIC DNA]</scope>
    <source>
        <strain evidence="2 3">BR3351</strain>
    </source>
</reference>
<comment type="caution">
    <text evidence="2">The sequence shown here is derived from an EMBL/GenBank/DDBJ whole genome shotgun (WGS) entry which is preliminary data.</text>
</comment>
<dbReference type="OrthoDB" id="115989at2"/>
<dbReference type="SUPFAM" id="SSF50475">
    <property type="entry name" value="FMN-binding split barrel"/>
    <property type="match status" value="1"/>
</dbReference>
<proteinExistence type="predicted"/>
<dbReference type="RefSeq" id="WP_057740677.1">
    <property type="nucleotide sequence ID" value="NZ_LJYG01000004.1"/>
</dbReference>
<organism evidence="2 3">
    <name type="scientific">Bradyrhizobium manausense</name>
    <dbReference type="NCBI Taxonomy" id="989370"/>
    <lineage>
        <taxon>Bacteria</taxon>
        <taxon>Pseudomonadati</taxon>
        <taxon>Pseudomonadota</taxon>
        <taxon>Alphaproteobacteria</taxon>
        <taxon>Hyphomicrobiales</taxon>
        <taxon>Nitrobacteraceae</taxon>
        <taxon>Bradyrhizobium</taxon>
    </lineage>
</organism>
<dbReference type="STRING" id="989370.AOQ71_00965"/>
<dbReference type="Pfam" id="PF01243">
    <property type="entry name" value="PNPOx_N"/>
    <property type="match status" value="1"/>
</dbReference>
<dbReference type="EMBL" id="LJYG01000004">
    <property type="protein sequence ID" value="KRQ17592.1"/>
    <property type="molecule type" value="Genomic_DNA"/>
</dbReference>
<dbReference type="PANTHER" id="PTHR39336">
    <property type="entry name" value="PYRIDOXAMINE PHOSPHATE OXIDASE FAMILY PROTEIN (AFU_ORTHOLOGUE AFUA_6G11440)"/>
    <property type="match status" value="1"/>
</dbReference>
<evidence type="ECO:0000313" key="2">
    <source>
        <dbReference type="EMBL" id="KRQ17592.1"/>
    </source>
</evidence>
<gene>
    <name evidence="2" type="ORF">AOQ71_00965</name>
</gene>
<accession>A0A0R3E635</accession>
<evidence type="ECO:0000259" key="1">
    <source>
        <dbReference type="Pfam" id="PF01243"/>
    </source>
</evidence>
<name>A0A0R3E635_9BRAD</name>
<dbReference type="Gene3D" id="2.30.110.10">
    <property type="entry name" value="Electron Transport, Fmn-binding Protein, Chain A"/>
    <property type="match status" value="1"/>
</dbReference>